<dbReference type="InterPro" id="IPR000719">
    <property type="entry name" value="Prot_kinase_dom"/>
</dbReference>
<accession>A0A840BF63</accession>
<dbReference type="InterPro" id="IPR011009">
    <property type="entry name" value="Kinase-like_dom_sf"/>
</dbReference>
<feature type="transmembrane region" description="Helical" evidence="7">
    <location>
        <begin position="382"/>
        <end position="402"/>
    </location>
</feature>
<feature type="binding site" evidence="5">
    <location>
        <position position="76"/>
    </location>
    <ligand>
        <name>ATP</name>
        <dbReference type="ChEBI" id="CHEBI:30616"/>
    </ligand>
</feature>
<keyword evidence="4 5" id="KW-0067">ATP-binding</keyword>
<sequence>MSDSNDDKTVVLGGAAAATPPPAPAPAAARDNSSHNALPVGTRLGEFELVGLVGEGGFGIVYLAHDHSLERKVALKEYMPSSLASRANDSSVAVRSERHRETFEVGRRSFVNEARLLAQFDHPALVKVYRFWEANGTAYMAMPFYDGITLRDALKERGSPPDEAWIRKILSPVMDALEIIHNQSCFHRDIAPDNIMLLRDDRPVLLDFGAARRVIGDMTQALTVILKPGYAPIEQYAEMPGMKQGPWTDIYALGAVVYFMITGKTPPPSVGRMMQDSYEPLATIAAGRYDDSFLQGIDRCLAVKAEDRPQSIAAMRELVGFGSNATVFAPVANVSPAARAKPAERAVASAPDATVVRPAAAPAQRPAPPVAQGATPKRSNTILIGAALGGLVVIGIGGYLVFGRQAPVAPPVASVSAPQVAPPAAQSPVATVSAPLAQPVEPPKPVSLAQAEEALLTNAGVDFGVVVEKVKSPVVIGKDALSFSLSSAKSGYLYLLLHDKGAGTLSLIFPNALDPENQIAAGKAVRFPRPNWTFDADQPRGDWEVMALVSESPRQFDKLGFSPREGIASATVAEVEAALSRAGIKAMAGSVQCADGTANCGAAYGLATFSVNETDAPVVSPPAKKPAEAPAPRAEKTPPAEKKPGGKGKGAGSDGNPSEEEYMKKLNRDLDQLLGGKK</sequence>
<evidence type="ECO:0000256" key="3">
    <source>
        <dbReference type="ARBA" id="ARBA00022777"/>
    </source>
</evidence>
<evidence type="ECO:0000256" key="7">
    <source>
        <dbReference type="SAM" id="Phobius"/>
    </source>
</evidence>
<keyword evidence="7" id="KW-1133">Transmembrane helix</keyword>
<dbReference type="PANTHER" id="PTHR43289:SF34">
    <property type="entry name" value="SERINE_THREONINE-PROTEIN KINASE YBDM-RELATED"/>
    <property type="match status" value="1"/>
</dbReference>
<protein>
    <recommendedName>
        <fullName evidence="8">Protein kinase domain-containing protein</fullName>
    </recommendedName>
</protein>
<keyword evidence="3" id="KW-0418">Kinase</keyword>
<feature type="region of interest" description="Disordered" evidence="6">
    <location>
        <begin position="1"/>
        <end position="34"/>
    </location>
</feature>
<dbReference type="SMART" id="SM00219">
    <property type="entry name" value="TyrKc"/>
    <property type="match status" value="1"/>
</dbReference>
<keyword evidence="7" id="KW-0812">Transmembrane</keyword>
<organism evidence="9 10">
    <name type="scientific">Niveibacterium umoris</name>
    <dbReference type="NCBI Taxonomy" id="1193620"/>
    <lineage>
        <taxon>Bacteria</taxon>
        <taxon>Pseudomonadati</taxon>
        <taxon>Pseudomonadota</taxon>
        <taxon>Betaproteobacteria</taxon>
        <taxon>Rhodocyclales</taxon>
        <taxon>Rhodocyclaceae</taxon>
        <taxon>Niveibacterium</taxon>
    </lineage>
</organism>
<dbReference type="PROSITE" id="PS50011">
    <property type="entry name" value="PROTEIN_KINASE_DOM"/>
    <property type="match status" value="1"/>
</dbReference>
<evidence type="ECO:0000259" key="8">
    <source>
        <dbReference type="PROSITE" id="PS50011"/>
    </source>
</evidence>
<dbReference type="PROSITE" id="PS00107">
    <property type="entry name" value="PROTEIN_KINASE_ATP"/>
    <property type="match status" value="1"/>
</dbReference>
<feature type="domain" description="Protein kinase" evidence="8">
    <location>
        <begin position="47"/>
        <end position="321"/>
    </location>
</feature>
<keyword evidence="2 5" id="KW-0547">Nucleotide-binding</keyword>
<dbReference type="Pfam" id="PF00069">
    <property type="entry name" value="Pkinase"/>
    <property type="match status" value="1"/>
</dbReference>
<keyword evidence="7" id="KW-0472">Membrane</keyword>
<keyword evidence="10" id="KW-1185">Reference proteome</keyword>
<dbReference type="InterPro" id="IPR025493">
    <property type="entry name" value="DUF4384"/>
</dbReference>
<evidence type="ECO:0000256" key="4">
    <source>
        <dbReference type="ARBA" id="ARBA00022840"/>
    </source>
</evidence>
<dbReference type="Pfam" id="PF14326">
    <property type="entry name" value="DUF4384"/>
    <property type="match status" value="1"/>
</dbReference>
<comment type="caution">
    <text evidence="9">The sequence shown here is derived from an EMBL/GenBank/DDBJ whole genome shotgun (WGS) entry which is preliminary data.</text>
</comment>
<dbReference type="EMBL" id="JACIET010000001">
    <property type="protein sequence ID" value="MBB4011670.1"/>
    <property type="molecule type" value="Genomic_DNA"/>
</dbReference>
<evidence type="ECO:0000256" key="6">
    <source>
        <dbReference type="SAM" id="MobiDB-lite"/>
    </source>
</evidence>
<dbReference type="InterPro" id="IPR017441">
    <property type="entry name" value="Protein_kinase_ATP_BS"/>
</dbReference>
<dbReference type="GO" id="GO:0004674">
    <property type="term" value="F:protein serine/threonine kinase activity"/>
    <property type="evidence" value="ECO:0007669"/>
    <property type="project" value="TreeGrafter"/>
</dbReference>
<feature type="region of interest" description="Disordered" evidence="6">
    <location>
        <begin position="616"/>
        <end position="678"/>
    </location>
</feature>
<evidence type="ECO:0000256" key="5">
    <source>
        <dbReference type="PROSITE-ProRule" id="PRU10141"/>
    </source>
</evidence>
<evidence type="ECO:0000313" key="10">
    <source>
        <dbReference type="Proteomes" id="UP000561045"/>
    </source>
</evidence>
<evidence type="ECO:0000313" key="9">
    <source>
        <dbReference type="EMBL" id="MBB4011670.1"/>
    </source>
</evidence>
<dbReference type="PANTHER" id="PTHR43289">
    <property type="entry name" value="MITOGEN-ACTIVATED PROTEIN KINASE KINASE KINASE 20-RELATED"/>
    <property type="match status" value="1"/>
</dbReference>
<dbReference type="SUPFAM" id="SSF56112">
    <property type="entry name" value="Protein kinase-like (PK-like)"/>
    <property type="match status" value="1"/>
</dbReference>
<dbReference type="CDD" id="cd14014">
    <property type="entry name" value="STKc_PknB_like"/>
    <property type="match status" value="1"/>
</dbReference>
<dbReference type="RefSeq" id="WP_183632493.1">
    <property type="nucleotide sequence ID" value="NZ_BAABLE010000011.1"/>
</dbReference>
<dbReference type="Gene3D" id="1.10.510.10">
    <property type="entry name" value="Transferase(Phosphotransferase) domain 1"/>
    <property type="match status" value="1"/>
</dbReference>
<dbReference type="GO" id="GO:0004713">
    <property type="term" value="F:protein tyrosine kinase activity"/>
    <property type="evidence" value="ECO:0007669"/>
    <property type="project" value="InterPro"/>
</dbReference>
<dbReference type="InterPro" id="IPR008266">
    <property type="entry name" value="Tyr_kinase_AS"/>
</dbReference>
<evidence type="ECO:0000256" key="2">
    <source>
        <dbReference type="ARBA" id="ARBA00022741"/>
    </source>
</evidence>
<dbReference type="AlphaFoldDB" id="A0A840BF63"/>
<keyword evidence="1" id="KW-0808">Transferase</keyword>
<name>A0A840BF63_9RHOO</name>
<dbReference type="Proteomes" id="UP000561045">
    <property type="component" value="Unassembled WGS sequence"/>
</dbReference>
<dbReference type="GO" id="GO:0005524">
    <property type="term" value="F:ATP binding"/>
    <property type="evidence" value="ECO:0007669"/>
    <property type="project" value="UniProtKB-UniRule"/>
</dbReference>
<feature type="compositionally biased region" description="Basic and acidic residues" evidence="6">
    <location>
        <begin position="661"/>
        <end position="671"/>
    </location>
</feature>
<reference evidence="9 10" key="1">
    <citation type="submission" date="2020-08" db="EMBL/GenBank/DDBJ databases">
        <title>Genomic Encyclopedia of Type Strains, Phase IV (KMG-IV): sequencing the most valuable type-strain genomes for metagenomic binning, comparative biology and taxonomic classification.</title>
        <authorList>
            <person name="Goeker M."/>
        </authorList>
    </citation>
    <scope>NUCLEOTIDE SEQUENCE [LARGE SCALE GENOMIC DNA]</scope>
    <source>
        <strain evidence="9 10">DSM 106739</strain>
    </source>
</reference>
<feature type="compositionally biased region" description="Basic and acidic residues" evidence="6">
    <location>
        <begin position="633"/>
        <end position="644"/>
    </location>
</feature>
<evidence type="ECO:0000256" key="1">
    <source>
        <dbReference type="ARBA" id="ARBA00022679"/>
    </source>
</evidence>
<dbReference type="PROSITE" id="PS00109">
    <property type="entry name" value="PROTEIN_KINASE_TYR"/>
    <property type="match status" value="1"/>
</dbReference>
<gene>
    <name evidence="9" type="ORF">GGR36_000978</name>
</gene>
<proteinExistence type="predicted"/>
<dbReference type="InterPro" id="IPR020635">
    <property type="entry name" value="Tyr_kinase_cat_dom"/>
</dbReference>